<keyword evidence="2" id="KW-1185">Reference proteome</keyword>
<name>A0AAF3FMK6_9BILA</name>
<keyword evidence="1" id="KW-1133">Transmembrane helix</keyword>
<organism evidence="2 3">
    <name type="scientific">Mesorhabditis belari</name>
    <dbReference type="NCBI Taxonomy" id="2138241"/>
    <lineage>
        <taxon>Eukaryota</taxon>
        <taxon>Metazoa</taxon>
        <taxon>Ecdysozoa</taxon>
        <taxon>Nematoda</taxon>
        <taxon>Chromadorea</taxon>
        <taxon>Rhabditida</taxon>
        <taxon>Rhabditina</taxon>
        <taxon>Rhabditomorpha</taxon>
        <taxon>Rhabditoidea</taxon>
        <taxon>Rhabditidae</taxon>
        <taxon>Mesorhabditinae</taxon>
        <taxon>Mesorhabditis</taxon>
    </lineage>
</organism>
<dbReference type="AlphaFoldDB" id="A0AAF3FMK6"/>
<feature type="transmembrane region" description="Helical" evidence="1">
    <location>
        <begin position="132"/>
        <end position="155"/>
    </location>
</feature>
<dbReference type="WBParaSite" id="MBELARI_LOCUS7884">
    <property type="protein sequence ID" value="MBELARI_LOCUS7884"/>
    <property type="gene ID" value="MBELARI_LOCUS7884"/>
</dbReference>
<dbReference type="Pfam" id="PF10318">
    <property type="entry name" value="7TM_GPCR_Srh"/>
    <property type="match status" value="1"/>
</dbReference>
<sequence length="163" mass="18546">MTMCELGVPVLYLPDAIGFAEGWLNFLPVQYPFALFALMLCLTAVSGIHAMVYRQQQLLPFESKLKLMNWQLWLFWIFVYIFFIFPPPLAGFLLTYTNRAGEMVSLMAPEVVEVYHSNPERVFAYEFHGNTYVLIVVSTYLISTTGLGVLSTFFLSSMISGLT</sequence>
<feature type="transmembrane region" description="Helical" evidence="1">
    <location>
        <begin position="33"/>
        <end position="52"/>
    </location>
</feature>
<evidence type="ECO:0000313" key="2">
    <source>
        <dbReference type="Proteomes" id="UP000887575"/>
    </source>
</evidence>
<proteinExistence type="predicted"/>
<feature type="transmembrane region" description="Helical" evidence="1">
    <location>
        <begin position="73"/>
        <end position="96"/>
    </location>
</feature>
<reference evidence="3" key="1">
    <citation type="submission" date="2024-02" db="UniProtKB">
        <authorList>
            <consortium name="WormBaseParasite"/>
        </authorList>
    </citation>
    <scope>IDENTIFICATION</scope>
</reference>
<accession>A0AAF3FMK6</accession>
<dbReference type="InterPro" id="IPR019422">
    <property type="entry name" value="7TM_GPCR_serpentine_rcpt_Srh"/>
</dbReference>
<keyword evidence="1" id="KW-0812">Transmembrane</keyword>
<dbReference type="Proteomes" id="UP000887575">
    <property type="component" value="Unassembled WGS sequence"/>
</dbReference>
<evidence type="ECO:0000256" key="1">
    <source>
        <dbReference type="SAM" id="Phobius"/>
    </source>
</evidence>
<keyword evidence="1" id="KW-0472">Membrane</keyword>
<evidence type="ECO:0000313" key="3">
    <source>
        <dbReference type="WBParaSite" id="MBELARI_LOCUS7884"/>
    </source>
</evidence>
<protein>
    <submittedName>
        <fullName evidence="3">Uncharacterized protein</fullName>
    </submittedName>
</protein>